<organism evidence="2 3">
    <name type="scientific">Amycolatopsis saalfeldensis</name>
    <dbReference type="NCBI Taxonomy" id="394193"/>
    <lineage>
        <taxon>Bacteria</taxon>
        <taxon>Bacillati</taxon>
        <taxon>Actinomycetota</taxon>
        <taxon>Actinomycetes</taxon>
        <taxon>Pseudonocardiales</taxon>
        <taxon>Pseudonocardiaceae</taxon>
        <taxon>Amycolatopsis</taxon>
    </lineage>
</organism>
<accession>A0A1H8XQN8</accession>
<evidence type="ECO:0000313" key="3">
    <source>
        <dbReference type="Proteomes" id="UP000198582"/>
    </source>
</evidence>
<dbReference type="InterPro" id="IPR032710">
    <property type="entry name" value="NTF2-like_dom_sf"/>
</dbReference>
<dbReference type="Gene3D" id="3.10.450.50">
    <property type="match status" value="1"/>
</dbReference>
<keyword evidence="3" id="KW-1185">Reference proteome</keyword>
<dbReference type="Pfam" id="PF14534">
    <property type="entry name" value="DUF4440"/>
    <property type="match status" value="1"/>
</dbReference>
<sequence>MTEETLRAAERRLQAAQLASDVAALDELIDDAMRFTGPDGSLSSKQDDLRAHESGRQVVSHLQEEDLRVFAAEHVGVTWFLGTLEATVDGQPLAARMRYTRTWIPDGREGWKVIAAHATIVGSPVTKP</sequence>
<dbReference type="STRING" id="394193.SAMN04489732_108259"/>
<evidence type="ECO:0000313" key="2">
    <source>
        <dbReference type="EMBL" id="SEP42073.1"/>
    </source>
</evidence>
<dbReference type="SUPFAM" id="SSF54427">
    <property type="entry name" value="NTF2-like"/>
    <property type="match status" value="1"/>
</dbReference>
<dbReference type="InterPro" id="IPR027843">
    <property type="entry name" value="DUF4440"/>
</dbReference>
<proteinExistence type="predicted"/>
<dbReference type="EMBL" id="FOEF01000008">
    <property type="protein sequence ID" value="SEP42073.1"/>
    <property type="molecule type" value="Genomic_DNA"/>
</dbReference>
<protein>
    <recommendedName>
        <fullName evidence="1">DUF4440 domain-containing protein</fullName>
    </recommendedName>
</protein>
<feature type="domain" description="DUF4440" evidence="1">
    <location>
        <begin position="6"/>
        <end position="113"/>
    </location>
</feature>
<dbReference type="OrthoDB" id="3578550at2"/>
<dbReference type="Proteomes" id="UP000198582">
    <property type="component" value="Unassembled WGS sequence"/>
</dbReference>
<gene>
    <name evidence="2" type="ORF">SAMN04489732_108259</name>
</gene>
<name>A0A1H8XQN8_9PSEU</name>
<dbReference type="AlphaFoldDB" id="A0A1H8XQN8"/>
<dbReference type="RefSeq" id="WP_091618447.1">
    <property type="nucleotide sequence ID" value="NZ_FOEF01000008.1"/>
</dbReference>
<reference evidence="2 3" key="1">
    <citation type="submission" date="2016-10" db="EMBL/GenBank/DDBJ databases">
        <authorList>
            <person name="de Groot N.N."/>
        </authorList>
    </citation>
    <scope>NUCLEOTIDE SEQUENCE [LARGE SCALE GENOMIC DNA]</scope>
    <source>
        <strain evidence="2 3">DSM 44993</strain>
    </source>
</reference>
<evidence type="ECO:0000259" key="1">
    <source>
        <dbReference type="Pfam" id="PF14534"/>
    </source>
</evidence>